<dbReference type="CDD" id="cd08878">
    <property type="entry name" value="RHO_alpha_C_DMO-like"/>
    <property type="match status" value="1"/>
</dbReference>
<protein>
    <submittedName>
        <fullName evidence="7">5,5'-dehydrodivanillate O-demethylase</fullName>
    </submittedName>
</protein>
<dbReference type="GO" id="GO:0008168">
    <property type="term" value="F:methyltransferase activity"/>
    <property type="evidence" value="ECO:0007669"/>
    <property type="project" value="UniProtKB-KW"/>
</dbReference>
<keyword evidence="5" id="KW-0411">Iron-sulfur</keyword>
<feature type="domain" description="Rieske" evidence="6">
    <location>
        <begin position="27"/>
        <end position="123"/>
    </location>
</feature>
<dbReference type="Proteomes" id="UP000198649">
    <property type="component" value="Unassembled WGS sequence"/>
</dbReference>
<keyword evidence="1" id="KW-0001">2Fe-2S</keyword>
<evidence type="ECO:0000256" key="4">
    <source>
        <dbReference type="ARBA" id="ARBA00023004"/>
    </source>
</evidence>
<keyword evidence="2" id="KW-0479">Metal-binding</keyword>
<evidence type="ECO:0000256" key="3">
    <source>
        <dbReference type="ARBA" id="ARBA00023002"/>
    </source>
</evidence>
<keyword evidence="4" id="KW-0408">Iron</keyword>
<dbReference type="InterPro" id="IPR036922">
    <property type="entry name" value="Rieske_2Fe-2S_sf"/>
</dbReference>
<dbReference type="AlphaFoldDB" id="A0A1I3NJI1"/>
<dbReference type="GO" id="GO:0046872">
    <property type="term" value="F:metal ion binding"/>
    <property type="evidence" value="ECO:0007669"/>
    <property type="project" value="UniProtKB-KW"/>
</dbReference>
<dbReference type="GO" id="GO:0016705">
    <property type="term" value="F:oxidoreductase activity, acting on paired donors, with incorporation or reduction of molecular oxygen"/>
    <property type="evidence" value="ECO:0007669"/>
    <property type="project" value="UniProtKB-ARBA"/>
</dbReference>
<evidence type="ECO:0000313" key="7">
    <source>
        <dbReference type="EMBL" id="SFJ09494.1"/>
    </source>
</evidence>
<keyword evidence="3" id="KW-0560">Oxidoreductase</keyword>
<dbReference type="Gene3D" id="3.90.380.10">
    <property type="entry name" value="Naphthalene 1,2-dioxygenase Alpha Subunit, Chain A, domain 1"/>
    <property type="match status" value="1"/>
</dbReference>
<dbReference type="SUPFAM" id="SSF50022">
    <property type="entry name" value="ISP domain"/>
    <property type="match status" value="1"/>
</dbReference>
<keyword evidence="7" id="KW-0808">Transferase</keyword>
<dbReference type="GO" id="GO:0004497">
    <property type="term" value="F:monooxygenase activity"/>
    <property type="evidence" value="ECO:0007669"/>
    <property type="project" value="UniProtKB-ARBA"/>
</dbReference>
<dbReference type="STRING" id="1005945.SAMN05216561_11827"/>
<dbReference type="Pfam" id="PF00355">
    <property type="entry name" value="Rieske"/>
    <property type="match status" value="1"/>
</dbReference>
<dbReference type="InterPro" id="IPR050584">
    <property type="entry name" value="Cholesterol_7-desaturase"/>
</dbReference>
<dbReference type="RefSeq" id="WP_091116335.1">
    <property type="nucleotide sequence ID" value="NZ_BKAF01000022.1"/>
</dbReference>
<dbReference type="GO" id="GO:0051537">
    <property type="term" value="F:2 iron, 2 sulfur cluster binding"/>
    <property type="evidence" value="ECO:0007669"/>
    <property type="project" value="UniProtKB-KW"/>
</dbReference>
<accession>A0A1I3NJI1</accession>
<evidence type="ECO:0000256" key="1">
    <source>
        <dbReference type="ARBA" id="ARBA00022714"/>
    </source>
</evidence>
<dbReference type="GO" id="GO:0032259">
    <property type="term" value="P:methylation"/>
    <property type="evidence" value="ECO:0007669"/>
    <property type="project" value="UniProtKB-KW"/>
</dbReference>
<dbReference type="PANTHER" id="PTHR21266:SF59">
    <property type="entry name" value="BLR4922 PROTEIN"/>
    <property type="match status" value="1"/>
</dbReference>
<dbReference type="PROSITE" id="PS51296">
    <property type="entry name" value="RIESKE"/>
    <property type="match status" value="1"/>
</dbReference>
<evidence type="ECO:0000259" key="6">
    <source>
        <dbReference type="PROSITE" id="PS51296"/>
    </source>
</evidence>
<evidence type="ECO:0000313" key="8">
    <source>
        <dbReference type="Proteomes" id="UP000198649"/>
    </source>
</evidence>
<gene>
    <name evidence="7" type="ORF">SAMN05216561_11827</name>
</gene>
<dbReference type="InterPro" id="IPR045623">
    <property type="entry name" value="LigXa_C"/>
</dbReference>
<keyword evidence="8" id="KW-1185">Reference proteome</keyword>
<dbReference type="PANTHER" id="PTHR21266">
    <property type="entry name" value="IRON-SULFUR DOMAIN CONTAINING PROTEIN"/>
    <property type="match status" value="1"/>
</dbReference>
<reference evidence="7 8" key="1">
    <citation type="submission" date="2016-10" db="EMBL/GenBank/DDBJ databases">
        <authorList>
            <person name="de Groot N.N."/>
        </authorList>
    </citation>
    <scope>NUCLEOTIDE SEQUENCE [LARGE SCALE GENOMIC DNA]</scope>
    <source>
        <strain evidence="7 8">CGMCC 1.11156</strain>
    </source>
</reference>
<organism evidence="7 8">
    <name type="scientific">Nocardioides psychrotolerans</name>
    <dbReference type="NCBI Taxonomy" id="1005945"/>
    <lineage>
        <taxon>Bacteria</taxon>
        <taxon>Bacillati</taxon>
        <taxon>Actinomycetota</taxon>
        <taxon>Actinomycetes</taxon>
        <taxon>Propionibacteriales</taxon>
        <taxon>Nocardioidaceae</taxon>
        <taxon>Nocardioides</taxon>
    </lineage>
</organism>
<sequence length="418" mass="47384">MLTVEQNEEMTQVGPGTRMGELLRRYWYPIAFEQDFDTKPSKTVRLLGENWTLYKTPSGKYGIIGEACPHRRASLTYGIVHEDGIRCGYHGWKYDFDGQCVEQPAENDNTTFREKIKAKAGSAQTMGGMVWVYVGPGPVPELPPFDVYVLDGIREVGTATLPCNWLQIMENSVDPHHVEWLHGAYFQFLGETQGFEAPKSFQKKHMKVAFEEFEYGIIKRRVLEGHGEESDDWAIGHPLMFPYGMRVGGQWIDQMQIRVPIDDTTTWKLFYTLHHPEGGEWEKQDRPAVYEFPFRDENGGFITDYVEGQDVMAWVSQGAITDRSQEHLGRSDQGVAMLRKMFKEAMAAVEDGEDPPGVVREKHDVIHLPCEKDKFGAGTEFVDAWINGGSMRYSPIREELLALHHAAAEARDKAGSGA</sequence>
<proteinExistence type="predicted"/>
<dbReference type="InterPro" id="IPR017941">
    <property type="entry name" value="Rieske_2Fe-2S"/>
</dbReference>
<evidence type="ECO:0000256" key="2">
    <source>
        <dbReference type="ARBA" id="ARBA00022723"/>
    </source>
</evidence>
<dbReference type="OrthoDB" id="5243643at2"/>
<name>A0A1I3NJI1_9ACTN</name>
<keyword evidence="7" id="KW-0489">Methyltransferase</keyword>
<dbReference type="Pfam" id="PF19301">
    <property type="entry name" value="LigXa_C"/>
    <property type="match status" value="1"/>
</dbReference>
<dbReference type="EMBL" id="FOQG01000018">
    <property type="protein sequence ID" value="SFJ09494.1"/>
    <property type="molecule type" value="Genomic_DNA"/>
</dbReference>
<dbReference type="Gene3D" id="2.102.10.10">
    <property type="entry name" value="Rieske [2Fe-2S] iron-sulphur domain"/>
    <property type="match status" value="1"/>
</dbReference>
<evidence type="ECO:0000256" key="5">
    <source>
        <dbReference type="ARBA" id="ARBA00023014"/>
    </source>
</evidence>
<dbReference type="SUPFAM" id="SSF55961">
    <property type="entry name" value="Bet v1-like"/>
    <property type="match status" value="1"/>
</dbReference>